<comment type="caution">
    <text evidence="2">The sequence shown here is derived from an EMBL/GenBank/DDBJ whole genome shotgun (WGS) entry which is preliminary data.</text>
</comment>
<protein>
    <recommendedName>
        <fullName evidence="4">DUF104 domain-containing protein</fullName>
    </recommendedName>
</protein>
<evidence type="ECO:0008006" key="4">
    <source>
        <dbReference type="Google" id="ProtNLM"/>
    </source>
</evidence>
<evidence type="ECO:0000313" key="2">
    <source>
        <dbReference type="EMBL" id="ETW93759.1"/>
    </source>
</evidence>
<feature type="compositionally biased region" description="Basic and acidic residues" evidence="1">
    <location>
        <begin position="42"/>
        <end position="56"/>
    </location>
</feature>
<gene>
    <name evidence="2" type="ORF">ETSY1_37810</name>
</gene>
<organism evidence="2 3">
    <name type="scientific">Entotheonella factor</name>
    <dbReference type="NCBI Taxonomy" id="1429438"/>
    <lineage>
        <taxon>Bacteria</taxon>
        <taxon>Pseudomonadati</taxon>
        <taxon>Nitrospinota/Tectimicrobiota group</taxon>
        <taxon>Candidatus Tectimicrobiota</taxon>
        <taxon>Candidatus Entotheonellia</taxon>
        <taxon>Candidatus Entotheonellales</taxon>
        <taxon>Candidatus Entotheonellaceae</taxon>
        <taxon>Candidatus Entotheonella</taxon>
    </lineage>
</organism>
<keyword evidence="3" id="KW-1185">Reference proteome</keyword>
<dbReference type="AlphaFoldDB" id="W4L773"/>
<dbReference type="Pfam" id="PF01954">
    <property type="entry name" value="AF2212-like"/>
    <property type="match status" value="1"/>
</dbReference>
<feature type="region of interest" description="Disordered" evidence="1">
    <location>
        <begin position="34"/>
        <end position="56"/>
    </location>
</feature>
<dbReference type="Gene3D" id="4.10.1150.10">
    <property type="entry name" value="AF2212/PG0164-like"/>
    <property type="match status" value="1"/>
</dbReference>
<evidence type="ECO:0000256" key="1">
    <source>
        <dbReference type="SAM" id="MobiDB-lite"/>
    </source>
</evidence>
<sequence>MAKKIEAIYKGGAFYPIDPVDLAEHQHVVLIISESKSLEQNGKPHDQPTDTASEPRKHVWEIADELLADIPEETLNALPTDGAAQLDHYIYGTPKRST</sequence>
<dbReference type="InterPro" id="IPR008203">
    <property type="entry name" value="AF2212-like"/>
</dbReference>
<dbReference type="EMBL" id="AZHW01001177">
    <property type="protein sequence ID" value="ETW93759.1"/>
    <property type="molecule type" value="Genomic_DNA"/>
</dbReference>
<dbReference type="Proteomes" id="UP000019141">
    <property type="component" value="Unassembled WGS sequence"/>
</dbReference>
<dbReference type="SUPFAM" id="SSF141694">
    <property type="entry name" value="AF2212/PG0164-like"/>
    <property type="match status" value="1"/>
</dbReference>
<dbReference type="HOGENOM" id="CLU_2272263_0_0_7"/>
<reference evidence="2 3" key="1">
    <citation type="journal article" date="2014" name="Nature">
        <title>An environmental bacterial taxon with a large and distinct metabolic repertoire.</title>
        <authorList>
            <person name="Wilson M.C."/>
            <person name="Mori T."/>
            <person name="Ruckert C."/>
            <person name="Uria A.R."/>
            <person name="Helf M.J."/>
            <person name="Takada K."/>
            <person name="Gernert C."/>
            <person name="Steffens U.A."/>
            <person name="Heycke N."/>
            <person name="Schmitt S."/>
            <person name="Rinke C."/>
            <person name="Helfrich E.J."/>
            <person name="Brachmann A.O."/>
            <person name="Gurgui C."/>
            <person name="Wakimoto T."/>
            <person name="Kracht M."/>
            <person name="Crusemann M."/>
            <person name="Hentschel U."/>
            <person name="Abe I."/>
            <person name="Matsunaga S."/>
            <person name="Kalinowski J."/>
            <person name="Takeyama H."/>
            <person name="Piel J."/>
        </authorList>
    </citation>
    <scope>NUCLEOTIDE SEQUENCE [LARGE SCALE GENOMIC DNA]</scope>
    <source>
        <strain evidence="3">TSY1</strain>
    </source>
</reference>
<name>W4L773_ENTF1</name>
<accession>W4L773</accession>
<dbReference type="InterPro" id="IPR024069">
    <property type="entry name" value="AF2212-like_dom_sf"/>
</dbReference>
<evidence type="ECO:0000313" key="3">
    <source>
        <dbReference type="Proteomes" id="UP000019141"/>
    </source>
</evidence>
<proteinExistence type="predicted"/>